<comment type="caution">
    <text evidence="2">The sequence shown here is derived from an EMBL/GenBank/DDBJ whole genome shotgun (WGS) entry which is preliminary data.</text>
</comment>
<keyword evidence="1" id="KW-1133">Transmembrane helix</keyword>
<gene>
    <name evidence="2" type="ORF">ACJDT4_02660</name>
</gene>
<evidence type="ECO:0000313" key="3">
    <source>
        <dbReference type="Proteomes" id="UP001623592"/>
    </source>
</evidence>
<evidence type="ECO:0000256" key="1">
    <source>
        <dbReference type="SAM" id="Phobius"/>
    </source>
</evidence>
<protein>
    <recommendedName>
        <fullName evidence="4">ABC transporter permease</fullName>
    </recommendedName>
</protein>
<dbReference type="EMBL" id="JBJIAA010000002">
    <property type="protein sequence ID" value="MFL0249309.1"/>
    <property type="molecule type" value="Genomic_DNA"/>
</dbReference>
<organism evidence="2 3">
    <name type="scientific">Clostridium neuense</name>
    <dbReference type="NCBI Taxonomy" id="1728934"/>
    <lineage>
        <taxon>Bacteria</taxon>
        <taxon>Bacillati</taxon>
        <taxon>Bacillota</taxon>
        <taxon>Clostridia</taxon>
        <taxon>Eubacteriales</taxon>
        <taxon>Clostridiaceae</taxon>
        <taxon>Clostridium</taxon>
    </lineage>
</organism>
<keyword evidence="1" id="KW-0472">Membrane</keyword>
<sequence>MESILATARYIIIKCIRNPLAVIAFIAAHLLITYMLTGSIDIK</sequence>
<reference evidence="2 3" key="1">
    <citation type="submission" date="2024-11" db="EMBL/GenBank/DDBJ databases">
        <authorList>
            <person name="Heng Y.C."/>
            <person name="Lim A.C.H."/>
            <person name="Lee J.K.Y."/>
            <person name="Kittelmann S."/>
        </authorList>
    </citation>
    <scope>NUCLEOTIDE SEQUENCE [LARGE SCALE GENOMIC DNA]</scope>
    <source>
        <strain evidence="2 3">WILCCON 0114</strain>
    </source>
</reference>
<keyword evidence="1" id="KW-0812">Transmembrane</keyword>
<evidence type="ECO:0008006" key="4">
    <source>
        <dbReference type="Google" id="ProtNLM"/>
    </source>
</evidence>
<accession>A0ABW8T9X2</accession>
<evidence type="ECO:0000313" key="2">
    <source>
        <dbReference type="EMBL" id="MFL0249309.1"/>
    </source>
</evidence>
<dbReference type="RefSeq" id="WP_406785981.1">
    <property type="nucleotide sequence ID" value="NZ_JBJIAA010000002.1"/>
</dbReference>
<keyword evidence="3" id="KW-1185">Reference proteome</keyword>
<name>A0ABW8T9X2_9CLOT</name>
<dbReference type="Proteomes" id="UP001623592">
    <property type="component" value="Unassembled WGS sequence"/>
</dbReference>
<proteinExistence type="predicted"/>
<feature type="transmembrane region" description="Helical" evidence="1">
    <location>
        <begin position="20"/>
        <end position="40"/>
    </location>
</feature>